<feature type="domain" description="N4BP1 second type I KH-domain" evidence="14">
    <location>
        <begin position="113"/>
        <end position="228"/>
    </location>
</feature>
<keyword evidence="8" id="KW-0539">Nucleus</keyword>
<feature type="compositionally biased region" description="Low complexity" evidence="11">
    <location>
        <begin position="395"/>
        <end position="412"/>
    </location>
</feature>
<dbReference type="GO" id="GO:0004518">
    <property type="term" value="F:nuclease activity"/>
    <property type="evidence" value="ECO:0007669"/>
    <property type="project" value="UniProtKB-KW"/>
</dbReference>
<dbReference type="PANTHER" id="PTHR12876">
    <property type="entry name" value="N4BP1-RELATED"/>
    <property type="match status" value="1"/>
</dbReference>
<dbReference type="Pfam" id="PF23050">
    <property type="entry name" value="KH_N4BP1_1st"/>
    <property type="match status" value="1"/>
</dbReference>
<proteinExistence type="inferred from homology"/>
<sequence>MSTTRPIFGMRRVIELSCPEQPTNRLPVTADRQQPQSPTVDEFTVLEDKEEELECAKPRVEQVFKVTFTIIGLLDHSGQPHGSKTSRQIWLQLRGNREDVSKAKEYVRGLCDPELQKEELYPVDMHCIFAGALGLFLDRLVWDTSAEAVVPEPGHLRLWGRAEPVVMAQSRVQQFVALFQDKQSLPSDREPAVKRAFKSFVEERDDKYTMELLLLPSALKEELLGLVHSPTTPNTYPLVKIDQDRSQSSTPVTELSNRILDTSFEEKGTGSILLNGIRPSHKRRSSESETRDTKRQYSLERRDKSPERAREREQHRDRDGRGINNDGEAVSPETNLRCLVNFFRTMGYQQEVVERIVKETGQTEDTFLVLEKIVEETKRCKEGANGCEKDRQLKSTPSPDNPPSSSSSSSSSYTARLREKERELSRVLGDVVKSKENIKPKHHECGSHSVGHQRQCSSSDPCSQQAITIKRSSSAQGGAGSCEVITIDDNDDVIINGNTKTADCRMPRVVSVAHLDSQSGSRTDCLARGGSSVKVESVTALRSTPQWLSTISHTGFHGIGARTPPSNAPPPSPVTGLSRFHQSLKTPYTLKLPNEPGRQELRHIIIDGSNVAMAHGLRRFFSCRGIALAVETFWKRGHREITVFVPQWRQKRDRLTTEQHFLNQLEDLRLLSFTPSREVCGQRICSHDDRFLLHLAEKTDGIIVTNDNLRDFVDTSDTWRKIIQERLLQFTFVEDHFMIPDDPLGRNGPHLDMFLQKHNQSAPATPPPPRPSDPWPTPSLMPHSTAHWPHSGPPEWHLPHRSPSPSPSSPPQRSAKETSELKLKLYDIFPDQKQRIDRILNDNPYMRDLNALSGLLLG</sequence>
<dbReference type="Pfam" id="PF23052">
    <property type="entry name" value="KH_N4BP1_2nd"/>
    <property type="match status" value="1"/>
</dbReference>
<dbReference type="GO" id="GO:0032435">
    <property type="term" value="P:negative regulation of proteasomal ubiquitin-dependent protein catabolic process"/>
    <property type="evidence" value="ECO:0007669"/>
    <property type="project" value="TreeGrafter"/>
</dbReference>
<dbReference type="Pfam" id="PF23053">
    <property type="entry name" value="UBA_N4BP1"/>
    <property type="match status" value="1"/>
</dbReference>
<dbReference type="Gene3D" id="3.40.50.11980">
    <property type="match status" value="1"/>
</dbReference>
<feature type="region of interest" description="Disordered" evidence="11">
    <location>
        <begin position="438"/>
        <end position="460"/>
    </location>
</feature>
<comment type="subcellular location">
    <subcellularLocation>
        <location evidence="1">Nucleus</location>
        <location evidence="1">PML body</location>
    </subcellularLocation>
    <subcellularLocation>
        <location evidence="2">Nucleus</location>
        <location evidence="2">Nucleolus</location>
    </subcellularLocation>
</comment>
<evidence type="ECO:0000259" key="16">
    <source>
        <dbReference type="Pfam" id="PF23054"/>
    </source>
</evidence>
<dbReference type="Pfam" id="PF23054">
    <property type="entry name" value="UBA_N4BP1_C"/>
    <property type="match status" value="1"/>
</dbReference>
<feature type="region of interest" description="Disordered" evidence="11">
    <location>
        <begin position="234"/>
        <end position="254"/>
    </location>
</feature>
<dbReference type="PANTHER" id="PTHR12876:SF26">
    <property type="entry name" value="NEDD4-BINDING PROTEIN 1"/>
    <property type="match status" value="1"/>
</dbReference>
<feature type="region of interest" description="Disordered" evidence="11">
    <location>
        <begin position="384"/>
        <end position="420"/>
    </location>
</feature>
<evidence type="ECO:0000259" key="14">
    <source>
        <dbReference type="Pfam" id="PF23052"/>
    </source>
</evidence>
<evidence type="ECO:0000256" key="11">
    <source>
        <dbReference type="SAM" id="MobiDB-lite"/>
    </source>
</evidence>
<evidence type="ECO:0000256" key="5">
    <source>
        <dbReference type="ARBA" id="ARBA00022801"/>
    </source>
</evidence>
<feature type="domain" description="N4BP1 first type I KH-domain" evidence="13">
    <location>
        <begin position="41"/>
        <end position="112"/>
    </location>
</feature>
<feature type="domain" description="N4BP1 C-terminal UBA" evidence="16">
    <location>
        <begin position="812"/>
        <end position="857"/>
    </location>
</feature>
<dbReference type="GO" id="GO:0003723">
    <property type="term" value="F:RNA binding"/>
    <property type="evidence" value="ECO:0007669"/>
    <property type="project" value="UniProtKB-KW"/>
</dbReference>
<evidence type="ECO:0000256" key="3">
    <source>
        <dbReference type="ARBA" id="ARBA00022588"/>
    </source>
</evidence>
<evidence type="ECO:0000256" key="8">
    <source>
        <dbReference type="ARBA" id="ARBA00023242"/>
    </source>
</evidence>
<protein>
    <recommendedName>
        <fullName evidence="10">NEDD4-binding protein 1</fullName>
    </recommendedName>
</protein>
<feature type="region of interest" description="Disordered" evidence="11">
    <location>
        <begin position="20"/>
        <end position="39"/>
    </location>
</feature>
<dbReference type="InterPro" id="IPR056630">
    <property type="entry name" value="KH_N4BP1_2nd"/>
</dbReference>
<evidence type="ECO:0000256" key="6">
    <source>
        <dbReference type="ARBA" id="ARBA00022859"/>
    </source>
</evidence>
<dbReference type="FunFam" id="3.40.50.11980:FF:000001">
    <property type="entry name" value="ZC3H12A isoform 1"/>
    <property type="match status" value="1"/>
</dbReference>
<dbReference type="GO" id="GO:0045087">
    <property type="term" value="P:innate immune response"/>
    <property type="evidence" value="ECO:0007669"/>
    <property type="project" value="UniProtKB-KW"/>
</dbReference>
<name>A0A3Q3VNB1_MOLML</name>
<dbReference type="GO" id="GO:0016605">
    <property type="term" value="C:PML body"/>
    <property type="evidence" value="ECO:0007669"/>
    <property type="project" value="UniProtKB-SubCell"/>
</dbReference>
<organism evidence="17 18">
    <name type="scientific">Mola mola</name>
    <name type="common">Ocean sunfish</name>
    <name type="synonym">Tetraodon mola</name>
    <dbReference type="NCBI Taxonomy" id="94237"/>
    <lineage>
        <taxon>Eukaryota</taxon>
        <taxon>Metazoa</taxon>
        <taxon>Chordata</taxon>
        <taxon>Craniata</taxon>
        <taxon>Vertebrata</taxon>
        <taxon>Euteleostomi</taxon>
        <taxon>Actinopterygii</taxon>
        <taxon>Neopterygii</taxon>
        <taxon>Teleostei</taxon>
        <taxon>Neoteleostei</taxon>
        <taxon>Acanthomorphata</taxon>
        <taxon>Eupercaria</taxon>
        <taxon>Tetraodontiformes</taxon>
        <taxon>Molidae</taxon>
        <taxon>Mola</taxon>
    </lineage>
</organism>
<comment type="similarity">
    <text evidence="9">Belongs to the N4BP1 family.</text>
</comment>
<evidence type="ECO:0000256" key="7">
    <source>
        <dbReference type="ARBA" id="ARBA00022884"/>
    </source>
</evidence>
<dbReference type="CDD" id="cd09032">
    <property type="entry name" value="KH-I_N4BP1_like_rpt1"/>
    <property type="match status" value="1"/>
</dbReference>
<keyword evidence="3" id="KW-0399">Innate immunity</keyword>
<dbReference type="OMA" id="ICHKRRS"/>
<accession>A0A3Q3VNB1</accession>
<dbReference type="Ensembl" id="ENSMMOT00000003313.1">
    <property type="protein sequence ID" value="ENSMMOP00000003261.1"/>
    <property type="gene ID" value="ENSMMOG00000002611.1"/>
</dbReference>
<dbReference type="InterPro" id="IPR021869">
    <property type="entry name" value="RNase_Zc3h12_NYN"/>
</dbReference>
<dbReference type="GO" id="GO:0031397">
    <property type="term" value="P:negative regulation of protein ubiquitination"/>
    <property type="evidence" value="ECO:0007669"/>
    <property type="project" value="TreeGrafter"/>
</dbReference>
<feature type="domain" description="N4BP1 UBA-like" evidence="15">
    <location>
        <begin position="338"/>
        <end position="376"/>
    </location>
</feature>
<keyword evidence="4" id="KW-0540">Nuclease</keyword>
<dbReference type="InterPro" id="IPR056629">
    <property type="entry name" value="KH_N4BP1_1st"/>
</dbReference>
<dbReference type="InterPro" id="IPR051101">
    <property type="entry name" value="ZC3H12/N4BP1_RNase_Reg"/>
</dbReference>
<evidence type="ECO:0000256" key="9">
    <source>
        <dbReference type="ARBA" id="ARBA00038274"/>
    </source>
</evidence>
<dbReference type="InterPro" id="IPR056578">
    <property type="entry name" value="UBA_N4BP1_C"/>
</dbReference>
<feature type="compositionally biased region" description="Polar residues" evidence="11">
    <location>
        <begin position="450"/>
        <end position="460"/>
    </location>
</feature>
<evidence type="ECO:0000256" key="10">
    <source>
        <dbReference type="ARBA" id="ARBA00039336"/>
    </source>
</evidence>
<reference evidence="17" key="2">
    <citation type="submission" date="2025-09" db="UniProtKB">
        <authorList>
            <consortium name="Ensembl"/>
        </authorList>
    </citation>
    <scope>IDENTIFICATION</scope>
</reference>
<dbReference type="Pfam" id="PF11977">
    <property type="entry name" value="RNase_Zc3h12a"/>
    <property type="match status" value="1"/>
</dbReference>
<reference evidence="17" key="1">
    <citation type="submission" date="2025-08" db="UniProtKB">
        <authorList>
            <consortium name="Ensembl"/>
        </authorList>
    </citation>
    <scope>IDENTIFICATION</scope>
</reference>
<feature type="compositionally biased region" description="Basic and acidic residues" evidence="11">
    <location>
        <begin position="285"/>
        <end position="321"/>
    </location>
</feature>
<dbReference type="CDD" id="cd18728">
    <property type="entry name" value="PIN_N4BP1-like"/>
    <property type="match status" value="1"/>
</dbReference>
<keyword evidence="5" id="KW-0378">Hydrolase</keyword>
<keyword evidence="7" id="KW-0694">RNA-binding</keyword>
<feature type="region of interest" description="Disordered" evidence="11">
    <location>
        <begin position="759"/>
        <end position="818"/>
    </location>
</feature>
<keyword evidence="18" id="KW-1185">Reference proteome</keyword>
<dbReference type="InterPro" id="IPR056631">
    <property type="entry name" value="UBA_N4BP1"/>
</dbReference>
<evidence type="ECO:0000256" key="4">
    <source>
        <dbReference type="ARBA" id="ARBA00022722"/>
    </source>
</evidence>
<dbReference type="Proteomes" id="UP000261620">
    <property type="component" value="Unplaced"/>
</dbReference>
<keyword evidence="6" id="KW-0391">Immunity</keyword>
<feature type="region of interest" description="Disordered" evidence="11">
    <location>
        <begin position="270"/>
        <end position="330"/>
    </location>
</feature>
<dbReference type="GO" id="GO:0016787">
    <property type="term" value="F:hydrolase activity"/>
    <property type="evidence" value="ECO:0007669"/>
    <property type="project" value="UniProtKB-KW"/>
</dbReference>
<evidence type="ECO:0000256" key="1">
    <source>
        <dbReference type="ARBA" id="ARBA00004322"/>
    </source>
</evidence>
<dbReference type="GO" id="GO:0005730">
    <property type="term" value="C:nucleolus"/>
    <property type="evidence" value="ECO:0007669"/>
    <property type="project" value="UniProtKB-SubCell"/>
</dbReference>
<evidence type="ECO:0000313" key="17">
    <source>
        <dbReference type="Ensembl" id="ENSMMOP00000003261.1"/>
    </source>
</evidence>
<evidence type="ECO:0000259" key="13">
    <source>
        <dbReference type="Pfam" id="PF23050"/>
    </source>
</evidence>
<dbReference type="AlphaFoldDB" id="A0A3Q3VNB1"/>
<feature type="domain" description="RNase NYN" evidence="12">
    <location>
        <begin position="601"/>
        <end position="752"/>
    </location>
</feature>
<feature type="compositionally biased region" description="Pro residues" evidence="11">
    <location>
        <begin position="764"/>
        <end position="779"/>
    </location>
</feature>
<evidence type="ECO:0000256" key="2">
    <source>
        <dbReference type="ARBA" id="ARBA00004604"/>
    </source>
</evidence>
<evidence type="ECO:0000259" key="15">
    <source>
        <dbReference type="Pfam" id="PF23053"/>
    </source>
</evidence>
<evidence type="ECO:0000259" key="12">
    <source>
        <dbReference type="Pfam" id="PF11977"/>
    </source>
</evidence>
<evidence type="ECO:0000313" key="18">
    <source>
        <dbReference type="Proteomes" id="UP000261620"/>
    </source>
</evidence>
<dbReference type="STRING" id="94237.ENSMMOP00000003261"/>
<feature type="compositionally biased region" description="Basic and acidic residues" evidence="11">
    <location>
        <begin position="384"/>
        <end position="393"/>
    </location>
</feature>